<feature type="transmembrane region" description="Helical" evidence="6">
    <location>
        <begin position="6"/>
        <end position="23"/>
    </location>
</feature>
<feature type="transmembrane region" description="Helical" evidence="6">
    <location>
        <begin position="361"/>
        <end position="379"/>
    </location>
</feature>
<feature type="compositionally biased region" description="Low complexity" evidence="5">
    <location>
        <begin position="69"/>
        <end position="79"/>
    </location>
</feature>
<evidence type="ECO:0000256" key="4">
    <source>
        <dbReference type="ARBA" id="ARBA00023136"/>
    </source>
</evidence>
<feature type="compositionally biased region" description="Low complexity" evidence="5">
    <location>
        <begin position="233"/>
        <end position="247"/>
    </location>
</feature>
<feature type="domain" description="Inositolphosphotransferase Aur1/Ipt1" evidence="7">
    <location>
        <begin position="162"/>
        <end position="220"/>
    </location>
</feature>
<dbReference type="InterPro" id="IPR026841">
    <property type="entry name" value="Aur1/Ipt1"/>
</dbReference>
<dbReference type="CDD" id="cd03386">
    <property type="entry name" value="PAP2_Aur1_like"/>
    <property type="match status" value="1"/>
</dbReference>
<feature type="region of interest" description="Disordered" evidence="5">
    <location>
        <begin position="223"/>
        <end position="248"/>
    </location>
</feature>
<dbReference type="PANTHER" id="PTHR31310">
    <property type="match status" value="1"/>
</dbReference>
<evidence type="ECO:0000313" key="8">
    <source>
        <dbReference type="EMBL" id="KAJ2905561.1"/>
    </source>
</evidence>
<proteinExistence type="predicted"/>
<dbReference type="GO" id="GO:0016020">
    <property type="term" value="C:membrane"/>
    <property type="evidence" value="ECO:0007669"/>
    <property type="project" value="UniProtKB-SubCell"/>
</dbReference>
<gene>
    <name evidence="8" type="ORF">MKZ38_005205</name>
</gene>
<keyword evidence="2 6" id="KW-0812">Transmembrane</keyword>
<dbReference type="AlphaFoldDB" id="A0AAD5RY81"/>
<organism evidence="8 9">
    <name type="scientific">Zalerion maritima</name>
    <dbReference type="NCBI Taxonomy" id="339359"/>
    <lineage>
        <taxon>Eukaryota</taxon>
        <taxon>Fungi</taxon>
        <taxon>Dikarya</taxon>
        <taxon>Ascomycota</taxon>
        <taxon>Pezizomycotina</taxon>
        <taxon>Sordariomycetes</taxon>
        <taxon>Lulworthiomycetidae</taxon>
        <taxon>Lulworthiales</taxon>
        <taxon>Lulworthiaceae</taxon>
        <taxon>Zalerion</taxon>
    </lineage>
</organism>
<feature type="compositionally biased region" description="Basic and acidic residues" evidence="5">
    <location>
        <begin position="36"/>
        <end position="47"/>
    </location>
</feature>
<keyword evidence="9" id="KW-1185">Reference proteome</keyword>
<dbReference type="InterPro" id="IPR052185">
    <property type="entry name" value="IPC_Synthase-Related"/>
</dbReference>
<accession>A0AAD5RY81</accession>
<dbReference type="Pfam" id="PF14378">
    <property type="entry name" value="PAP2_3"/>
    <property type="match status" value="2"/>
</dbReference>
<evidence type="ECO:0000313" key="9">
    <source>
        <dbReference type="Proteomes" id="UP001201980"/>
    </source>
</evidence>
<keyword evidence="4 6" id="KW-0472">Membrane</keyword>
<dbReference type="EMBL" id="JAKWBI020000030">
    <property type="protein sequence ID" value="KAJ2905561.1"/>
    <property type="molecule type" value="Genomic_DNA"/>
</dbReference>
<protein>
    <recommendedName>
        <fullName evidence="7">Inositolphosphotransferase Aur1/Ipt1 domain-containing protein</fullName>
    </recommendedName>
</protein>
<sequence>MGVGAFLEPLIVVSLLATGTIVNRDKFFSLSTKPSTIDRRPRKRSDSYDDTESGRSSPSGTKTSGAALGGWSSTSTLSGGEDGSERWRRRTLRLWGWKRTVTTPNTRVFEDRFLSRLLRQFPFLVEAWYWALIYWVYQIGRAITALTMVKDTVDIAREHALQLIHLEKKLHLFFELGVQKWFLGHPTLMHWTNRLYSFVHIPGTIAFLIILYYITTTKYRGTSGASTPSSGNTSPDRSSSPFTSSSLSRRRFGPHVYEARRRTMAMCNLIAFVIFTLWPCMPPRLLSDPNYDGEYAEEAKGYGFVDTVHGTEGESSVWTTNKFCNQYAAMPSLHFGYSFLIGLTIATLPIQGSRGLSLKRVGIIALGLTYPSMILAAIVSTANHFVIDAIAGACVCCMAWYGNEFLLNLLALEDYFLWLVRIHKPLPNETLADERDWKYEIVDMSTENNNSDSNDKATSKELDFPKETFSRMVHEIGQRFVPADARGGELGKGQAAVDALQQAAEEYPKAVFKEISSESLQEEYQD</sequence>
<feature type="domain" description="Inositolphosphotransferase Aur1/Ipt1" evidence="7">
    <location>
        <begin position="254"/>
        <end position="401"/>
    </location>
</feature>
<feature type="transmembrane region" description="Helical" evidence="6">
    <location>
        <begin position="327"/>
        <end position="349"/>
    </location>
</feature>
<reference evidence="8" key="1">
    <citation type="submission" date="2022-07" db="EMBL/GenBank/DDBJ databases">
        <title>Draft genome sequence of Zalerion maritima ATCC 34329, a (micro)plastics degrading marine fungus.</title>
        <authorList>
            <person name="Paco A."/>
            <person name="Goncalves M.F.M."/>
            <person name="Rocha-Santos T.A.P."/>
            <person name="Alves A."/>
        </authorList>
    </citation>
    <scope>NUCLEOTIDE SEQUENCE</scope>
    <source>
        <strain evidence="8">ATCC 34329</strain>
    </source>
</reference>
<feature type="compositionally biased region" description="Polar residues" evidence="5">
    <location>
        <begin position="54"/>
        <end position="64"/>
    </location>
</feature>
<comment type="subcellular location">
    <subcellularLocation>
        <location evidence="1">Membrane</location>
        <topology evidence="1">Multi-pass membrane protein</topology>
    </subcellularLocation>
</comment>
<evidence type="ECO:0000256" key="2">
    <source>
        <dbReference type="ARBA" id="ARBA00022692"/>
    </source>
</evidence>
<feature type="transmembrane region" description="Helical" evidence="6">
    <location>
        <begin position="385"/>
        <end position="402"/>
    </location>
</feature>
<evidence type="ECO:0000256" key="6">
    <source>
        <dbReference type="SAM" id="Phobius"/>
    </source>
</evidence>
<feature type="transmembrane region" description="Helical" evidence="6">
    <location>
        <begin position="195"/>
        <end position="214"/>
    </location>
</feature>
<feature type="compositionally biased region" description="Polar residues" evidence="5">
    <location>
        <begin position="223"/>
        <end position="232"/>
    </location>
</feature>
<evidence type="ECO:0000256" key="1">
    <source>
        <dbReference type="ARBA" id="ARBA00004141"/>
    </source>
</evidence>
<keyword evidence="3 6" id="KW-1133">Transmembrane helix</keyword>
<dbReference type="PANTHER" id="PTHR31310:SF7">
    <property type="entry name" value="PA-PHOSPHATASE RELATED-FAMILY PROTEIN DDB_G0268928"/>
    <property type="match status" value="1"/>
</dbReference>
<comment type="caution">
    <text evidence="8">The sequence shown here is derived from an EMBL/GenBank/DDBJ whole genome shotgun (WGS) entry which is preliminary data.</text>
</comment>
<evidence type="ECO:0000256" key="5">
    <source>
        <dbReference type="SAM" id="MobiDB-lite"/>
    </source>
</evidence>
<evidence type="ECO:0000259" key="7">
    <source>
        <dbReference type="Pfam" id="PF14378"/>
    </source>
</evidence>
<feature type="transmembrane region" description="Helical" evidence="6">
    <location>
        <begin position="117"/>
        <end position="137"/>
    </location>
</feature>
<feature type="transmembrane region" description="Helical" evidence="6">
    <location>
        <begin position="259"/>
        <end position="278"/>
    </location>
</feature>
<evidence type="ECO:0000256" key="3">
    <source>
        <dbReference type="ARBA" id="ARBA00022989"/>
    </source>
</evidence>
<name>A0AAD5RY81_9PEZI</name>
<feature type="region of interest" description="Disordered" evidence="5">
    <location>
        <begin position="35"/>
        <end position="83"/>
    </location>
</feature>
<dbReference type="Proteomes" id="UP001201980">
    <property type="component" value="Unassembled WGS sequence"/>
</dbReference>